<dbReference type="EMBL" id="JBHSQK010000023">
    <property type="protein sequence ID" value="MFC5948974.1"/>
    <property type="molecule type" value="Genomic_DNA"/>
</dbReference>
<dbReference type="Proteomes" id="UP001596119">
    <property type="component" value="Unassembled WGS sequence"/>
</dbReference>
<dbReference type="SUPFAM" id="SSF55797">
    <property type="entry name" value="PR-1-like"/>
    <property type="match status" value="1"/>
</dbReference>
<gene>
    <name evidence="2" type="ORF">ACFQH9_11865</name>
</gene>
<dbReference type="Pfam" id="PF00188">
    <property type="entry name" value="CAP"/>
    <property type="match status" value="1"/>
</dbReference>
<protein>
    <submittedName>
        <fullName evidence="2">CAP domain-containing protein</fullName>
    </submittedName>
</protein>
<reference evidence="3" key="1">
    <citation type="journal article" date="2019" name="Int. J. Syst. Evol. Microbiol.">
        <title>The Global Catalogue of Microorganisms (GCM) 10K type strain sequencing project: providing services to taxonomists for standard genome sequencing and annotation.</title>
        <authorList>
            <consortium name="The Broad Institute Genomics Platform"/>
            <consortium name="The Broad Institute Genome Sequencing Center for Infectious Disease"/>
            <person name="Wu L."/>
            <person name="Ma J."/>
        </authorList>
    </citation>
    <scope>NUCLEOTIDE SEQUENCE [LARGE SCALE GENOMIC DNA]</scope>
    <source>
        <strain evidence="3">CGMCC 4.7397</strain>
    </source>
</reference>
<evidence type="ECO:0000259" key="1">
    <source>
        <dbReference type="Pfam" id="PF00188"/>
    </source>
</evidence>
<proteinExistence type="predicted"/>
<keyword evidence="3" id="KW-1185">Reference proteome</keyword>
<name>A0ABW1I9A9_9PSEU</name>
<evidence type="ECO:0000313" key="2">
    <source>
        <dbReference type="EMBL" id="MFC5948974.1"/>
    </source>
</evidence>
<organism evidence="2 3">
    <name type="scientific">Pseudonocardia lutea</name>
    <dbReference type="NCBI Taxonomy" id="2172015"/>
    <lineage>
        <taxon>Bacteria</taxon>
        <taxon>Bacillati</taxon>
        <taxon>Actinomycetota</taxon>
        <taxon>Actinomycetes</taxon>
        <taxon>Pseudonocardiales</taxon>
        <taxon>Pseudonocardiaceae</taxon>
        <taxon>Pseudonocardia</taxon>
    </lineage>
</organism>
<dbReference type="RefSeq" id="WP_379566053.1">
    <property type="nucleotide sequence ID" value="NZ_JBHSQK010000023.1"/>
</dbReference>
<comment type="caution">
    <text evidence="2">The sequence shown here is derived from an EMBL/GenBank/DDBJ whole genome shotgun (WGS) entry which is preliminary data.</text>
</comment>
<dbReference type="InterPro" id="IPR014044">
    <property type="entry name" value="CAP_dom"/>
</dbReference>
<dbReference type="PANTHER" id="PTHR31157:SF1">
    <property type="entry name" value="SCP DOMAIN-CONTAINING PROTEIN"/>
    <property type="match status" value="1"/>
</dbReference>
<dbReference type="PANTHER" id="PTHR31157">
    <property type="entry name" value="SCP DOMAIN-CONTAINING PROTEIN"/>
    <property type="match status" value="1"/>
</dbReference>
<sequence length="139" mass="14532">MTGPVPRTTAAPVAAGPVAQVVALTNRARAAAGCGPLTSDPRIARAARTHSEDMAAQGYFAHDGPDGPDGRDFADRLTAAGYPSPAAENIARGQRTPKSVVEAWLDSPGHRRNIEDCSLTTIGVGLATDGYFWTQDFGR</sequence>
<dbReference type="Gene3D" id="3.40.33.10">
    <property type="entry name" value="CAP"/>
    <property type="match status" value="1"/>
</dbReference>
<dbReference type="CDD" id="cd05379">
    <property type="entry name" value="CAP_bacterial"/>
    <property type="match status" value="1"/>
</dbReference>
<feature type="domain" description="SCP" evidence="1">
    <location>
        <begin position="23"/>
        <end position="137"/>
    </location>
</feature>
<accession>A0ABW1I9A9</accession>
<dbReference type="InterPro" id="IPR035940">
    <property type="entry name" value="CAP_sf"/>
</dbReference>
<evidence type="ECO:0000313" key="3">
    <source>
        <dbReference type="Proteomes" id="UP001596119"/>
    </source>
</evidence>